<dbReference type="Pfam" id="PF25842">
    <property type="entry name" value="NfeD_TM"/>
    <property type="match status" value="1"/>
</dbReference>
<feature type="transmembrane region" description="Helical" evidence="1">
    <location>
        <begin position="6"/>
        <end position="28"/>
    </location>
</feature>
<gene>
    <name evidence="3" type="ORF">SAMN05421790_11186</name>
</gene>
<evidence type="ECO:0000259" key="2">
    <source>
        <dbReference type="Pfam" id="PF25842"/>
    </source>
</evidence>
<feature type="transmembrane region" description="Helical" evidence="1">
    <location>
        <begin position="40"/>
        <end position="61"/>
    </location>
</feature>
<dbReference type="Proteomes" id="UP000186795">
    <property type="component" value="Unassembled WGS sequence"/>
</dbReference>
<sequence length="181" mass="19144">MDWTLVFWGCFLVGILLTALSWIIGDLLEGLTEGITGGSAMFHPVVWVGALTAFGAAGLILSKTTLLEGAFLSLSALGLSVVASVLLYLLVVKPMENAESSVGFRMSDLIGRQGEVITAIPAEGCGELLVWTGGGHTNQIASSLHHHPIPQGARVIIRKVEESVLWVTPVEPNSDEGVNQL</sequence>
<keyword evidence="1" id="KW-0472">Membrane</keyword>
<evidence type="ECO:0000313" key="3">
    <source>
        <dbReference type="EMBL" id="SIT05876.1"/>
    </source>
</evidence>
<feature type="domain" description="Membrane protein NfeD2 N-terminal transmembrane" evidence="2">
    <location>
        <begin position="4"/>
        <end position="100"/>
    </location>
</feature>
<accession>A0A1N7P5S6</accession>
<keyword evidence="1" id="KW-0812">Transmembrane</keyword>
<reference evidence="4" key="1">
    <citation type="submission" date="2017-01" db="EMBL/GenBank/DDBJ databases">
        <authorList>
            <person name="Varghese N."/>
            <person name="Submissions S."/>
        </authorList>
    </citation>
    <scope>NUCLEOTIDE SEQUENCE [LARGE SCALE GENOMIC DNA]</scope>
    <source>
        <strain evidence="4">DSM 45196</strain>
    </source>
</reference>
<keyword evidence="4" id="KW-1185">Reference proteome</keyword>
<dbReference type="InterPro" id="IPR012340">
    <property type="entry name" value="NA-bd_OB-fold"/>
</dbReference>
<feature type="transmembrane region" description="Helical" evidence="1">
    <location>
        <begin position="67"/>
        <end position="91"/>
    </location>
</feature>
<evidence type="ECO:0000256" key="1">
    <source>
        <dbReference type="SAM" id="Phobius"/>
    </source>
</evidence>
<organism evidence="3 4">
    <name type="scientific">Kroppenstedtia eburnea</name>
    <dbReference type="NCBI Taxonomy" id="714067"/>
    <lineage>
        <taxon>Bacteria</taxon>
        <taxon>Bacillati</taxon>
        <taxon>Bacillota</taxon>
        <taxon>Bacilli</taxon>
        <taxon>Bacillales</taxon>
        <taxon>Thermoactinomycetaceae</taxon>
        <taxon>Kroppenstedtia</taxon>
    </lineage>
</organism>
<keyword evidence="1" id="KW-1133">Transmembrane helix</keyword>
<proteinExistence type="predicted"/>
<dbReference type="Gene3D" id="2.40.50.140">
    <property type="entry name" value="Nucleic acid-binding proteins"/>
    <property type="match status" value="1"/>
</dbReference>
<dbReference type="EMBL" id="FTOD01000011">
    <property type="protein sequence ID" value="SIT05876.1"/>
    <property type="molecule type" value="Genomic_DNA"/>
</dbReference>
<name>A0A1N7P5S6_9BACL</name>
<dbReference type="OrthoDB" id="1683445at2"/>
<protein>
    <submittedName>
        <fullName evidence="3">NfeD-like C-terminal, partner-binding</fullName>
    </submittedName>
</protein>
<dbReference type="RefSeq" id="WP_076525987.1">
    <property type="nucleotide sequence ID" value="NZ_CP048103.1"/>
</dbReference>
<evidence type="ECO:0000313" key="4">
    <source>
        <dbReference type="Proteomes" id="UP000186795"/>
    </source>
</evidence>
<dbReference type="InterPro" id="IPR058653">
    <property type="entry name" value="NfeD2_TM"/>
</dbReference>
<dbReference type="AlphaFoldDB" id="A0A1N7P5S6"/>